<protein>
    <submittedName>
        <fullName evidence="1">Uncharacterized protein</fullName>
    </submittedName>
</protein>
<evidence type="ECO:0000313" key="2">
    <source>
        <dbReference type="Proteomes" id="UP000822688"/>
    </source>
</evidence>
<evidence type="ECO:0000313" key="1">
    <source>
        <dbReference type="EMBL" id="KAG0567496.1"/>
    </source>
</evidence>
<dbReference type="AlphaFoldDB" id="A0A8T0H6C1"/>
<gene>
    <name evidence="1" type="ORF">KC19_7G139400</name>
</gene>
<sequence>MPRGAISQKLVHQVGRKDTVDPPSFTCCRLQATVLCHSRSTFAALNPHILFQGAIPFLRILPLGSLFRGLLLLRIFKPEKRECHPHPCSCSCKGMFSLPLDAANVFFVVVMEVFLDFALLSCCGFSVDVFLGRWDVISCAFGILL</sequence>
<dbReference type="Proteomes" id="UP000822688">
    <property type="component" value="Chromosome 7"/>
</dbReference>
<name>A0A8T0H6C1_CERPU</name>
<organism evidence="1 2">
    <name type="scientific">Ceratodon purpureus</name>
    <name type="common">Fire moss</name>
    <name type="synonym">Dicranum purpureum</name>
    <dbReference type="NCBI Taxonomy" id="3225"/>
    <lineage>
        <taxon>Eukaryota</taxon>
        <taxon>Viridiplantae</taxon>
        <taxon>Streptophyta</taxon>
        <taxon>Embryophyta</taxon>
        <taxon>Bryophyta</taxon>
        <taxon>Bryophytina</taxon>
        <taxon>Bryopsida</taxon>
        <taxon>Dicranidae</taxon>
        <taxon>Pseudoditrichales</taxon>
        <taxon>Ditrichaceae</taxon>
        <taxon>Ceratodon</taxon>
    </lineage>
</organism>
<dbReference type="EMBL" id="CM026428">
    <property type="protein sequence ID" value="KAG0567496.1"/>
    <property type="molecule type" value="Genomic_DNA"/>
</dbReference>
<comment type="caution">
    <text evidence="1">The sequence shown here is derived from an EMBL/GenBank/DDBJ whole genome shotgun (WGS) entry which is preliminary data.</text>
</comment>
<accession>A0A8T0H6C1</accession>
<proteinExistence type="predicted"/>
<keyword evidence="2" id="KW-1185">Reference proteome</keyword>
<reference evidence="1" key="1">
    <citation type="submission" date="2020-06" db="EMBL/GenBank/DDBJ databases">
        <title>WGS assembly of Ceratodon purpureus strain R40.</title>
        <authorList>
            <person name="Carey S.B."/>
            <person name="Jenkins J."/>
            <person name="Shu S."/>
            <person name="Lovell J.T."/>
            <person name="Sreedasyam A."/>
            <person name="Maumus F."/>
            <person name="Tiley G.P."/>
            <person name="Fernandez-Pozo N."/>
            <person name="Barry K."/>
            <person name="Chen C."/>
            <person name="Wang M."/>
            <person name="Lipzen A."/>
            <person name="Daum C."/>
            <person name="Saski C.A."/>
            <person name="Payton A.C."/>
            <person name="Mcbreen J.C."/>
            <person name="Conrad R.E."/>
            <person name="Kollar L.M."/>
            <person name="Olsson S."/>
            <person name="Huttunen S."/>
            <person name="Landis J.B."/>
            <person name="Wickett N.J."/>
            <person name="Johnson M.G."/>
            <person name="Rensing S.A."/>
            <person name="Grimwood J."/>
            <person name="Schmutz J."/>
            <person name="Mcdaniel S.F."/>
        </authorList>
    </citation>
    <scope>NUCLEOTIDE SEQUENCE</scope>
    <source>
        <strain evidence="1">R40</strain>
    </source>
</reference>